<comment type="caution">
    <text evidence="3">The sequence shown here is derived from an EMBL/GenBank/DDBJ whole genome shotgun (WGS) entry which is preliminary data.</text>
</comment>
<proteinExistence type="predicted"/>
<evidence type="ECO:0000313" key="3">
    <source>
        <dbReference type="EMBL" id="MFC0321183.1"/>
    </source>
</evidence>
<evidence type="ECO:0000313" key="4">
    <source>
        <dbReference type="Proteomes" id="UP001589774"/>
    </source>
</evidence>
<dbReference type="InterPro" id="IPR000866">
    <property type="entry name" value="AhpC/TSA"/>
</dbReference>
<dbReference type="PANTHER" id="PTHR42852">
    <property type="entry name" value="THIOL:DISULFIDE INTERCHANGE PROTEIN DSBE"/>
    <property type="match status" value="1"/>
</dbReference>
<name>A0ABV6HQK8_9SPHI</name>
<dbReference type="Pfam" id="PF00578">
    <property type="entry name" value="AhpC-TSA"/>
    <property type="match status" value="1"/>
</dbReference>
<dbReference type="EMBL" id="JBHLWO010000004">
    <property type="protein sequence ID" value="MFC0321183.1"/>
    <property type="molecule type" value="Genomic_DNA"/>
</dbReference>
<dbReference type="Proteomes" id="UP001589774">
    <property type="component" value="Unassembled WGS sequence"/>
</dbReference>
<evidence type="ECO:0000259" key="2">
    <source>
        <dbReference type="PROSITE" id="PS51352"/>
    </source>
</evidence>
<dbReference type="RefSeq" id="WP_165447079.1">
    <property type="nucleotide sequence ID" value="NZ_JBHLWO010000004.1"/>
</dbReference>
<protein>
    <submittedName>
        <fullName evidence="3">TlpA family protein disulfide reductase</fullName>
    </submittedName>
</protein>
<keyword evidence="4" id="KW-1185">Reference proteome</keyword>
<sequence>MKIRFYLSVFTIILFSMNGAYAQSMDIKELKVNDTIPSELLLGTPKDRTEPIKFSDIKRKLIVIDFWASYCQPCINALPKFQKLQHIFRDEVQFLIVTHEDENRVEGLLRRSEITKEIDFSIPFLVRDTILRKLFPHQVIPHEVIIDSSGIIKAITYESEITEKNIRLALYTDKINVASKNDFQANIDSIKSDEPEIWLSSLQLGGNGRGSVKHYRNNEYIKSISLEFTPINLFYKVYSYFKLGQLAPLNVKRVLVQVNDSANFKRYANRDLRPLPFFPSRFPYLHYNNRQEYDNDNTYIYKLHVPYGTADSSIFRVAMEDLNRYFPIKGKVEKRKVPVWVIRRNNKQPIKPSDGDSSRLILTNTEIGIVNKPIDDIFFLLTRFVNADPFINETGLKYPIDLVVNFKNSKLRDPKNGLVNNSPLDSEILKNTLEDKGLTMVREYREVDLLIVSD</sequence>
<dbReference type="PROSITE" id="PS51352">
    <property type="entry name" value="THIOREDOXIN_2"/>
    <property type="match status" value="1"/>
</dbReference>
<feature type="chain" id="PRO_5046948620" evidence="1">
    <location>
        <begin position="23"/>
        <end position="454"/>
    </location>
</feature>
<accession>A0ABV6HQK8</accession>
<dbReference type="CDD" id="cd02966">
    <property type="entry name" value="TlpA_like_family"/>
    <property type="match status" value="1"/>
</dbReference>
<feature type="signal peptide" evidence="1">
    <location>
        <begin position="1"/>
        <end position="22"/>
    </location>
</feature>
<dbReference type="InterPro" id="IPR013766">
    <property type="entry name" value="Thioredoxin_domain"/>
</dbReference>
<dbReference type="InterPro" id="IPR050553">
    <property type="entry name" value="Thioredoxin_ResA/DsbE_sf"/>
</dbReference>
<dbReference type="PANTHER" id="PTHR42852:SF17">
    <property type="entry name" value="THIOREDOXIN-LIKE PROTEIN HI_1115"/>
    <property type="match status" value="1"/>
</dbReference>
<gene>
    <name evidence="3" type="ORF">ACFFI0_22870</name>
</gene>
<dbReference type="SUPFAM" id="SSF52833">
    <property type="entry name" value="Thioredoxin-like"/>
    <property type="match status" value="1"/>
</dbReference>
<organism evidence="3 4">
    <name type="scientific">Olivibacter oleidegradans</name>
    <dbReference type="NCBI Taxonomy" id="760123"/>
    <lineage>
        <taxon>Bacteria</taxon>
        <taxon>Pseudomonadati</taxon>
        <taxon>Bacteroidota</taxon>
        <taxon>Sphingobacteriia</taxon>
        <taxon>Sphingobacteriales</taxon>
        <taxon>Sphingobacteriaceae</taxon>
        <taxon>Olivibacter</taxon>
    </lineage>
</organism>
<reference evidence="3 4" key="1">
    <citation type="submission" date="2024-09" db="EMBL/GenBank/DDBJ databases">
        <authorList>
            <person name="Sun Q."/>
            <person name="Mori K."/>
        </authorList>
    </citation>
    <scope>NUCLEOTIDE SEQUENCE [LARGE SCALE GENOMIC DNA]</scope>
    <source>
        <strain evidence="3 4">CCM 7765</strain>
    </source>
</reference>
<feature type="domain" description="Thioredoxin" evidence="2">
    <location>
        <begin position="30"/>
        <end position="176"/>
    </location>
</feature>
<dbReference type="InterPro" id="IPR036249">
    <property type="entry name" value="Thioredoxin-like_sf"/>
</dbReference>
<dbReference type="Gene3D" id="3.40.30.10">
    <property type="entry name" value="Glutaredoxin"/>
    <property type="match status" value="1"/>
</dbReference>
<evidence type="ECO:0000256" key="1">
    <source>
        <dbReference type="SAM" id="SignalP"/>
    </source>
</evidence>
<keyword evidence="1" id="KW-0732">Signal</keyword>